<protein>
    <submittedName>
        <fullName evidence="1">Uncharacterized protein</fullName>
    </submittedName>
</protein>
<comment type="caution">
    <text evidence="1">The sequence shown here is derived from an EMBL/GenBank/DDBJ whole genome shotgun (WGS) entry which is preliminary data.</text>
</comment>
<accession>A0A0F9KED8</accession>
<evidence type="ECO:0000313" key="1">
    <source>
        <dbReference type="EMBL" id="KKM80283.1"/>
    </source>
</evidence>
<dbReference type="AlphaFoldDB" id="A0A0F9KED8"/>
<reference evidence="1" key="1">
    <citation type="journal article" date="2015" name="Nature">
        <title>Complex archaea that bridge the gap between prokaryotes and eukaryotes.</title>
        <authorList>
            <person name="Spang A."/>
            <person name="Saw J.H."/>
            <person name="Jorgensen S.L."/>
            <person name="Zaremba-Niedzwiedzka K."/>
            <person name="Martijn J."/>
            <person name="Lind A.E."/>
            <person name="van Eijk R."/>
            <person name="Schleper C."/>
            <person name="Guy L."/>
            <person name="Ettema T.J."/>
        </authorList>
    </citation>
    <scope>NUCLEOTIDE SEQUENCE</scope>
</reference>
<dbReference type="EMBL" id="LAZR01008208">
    <property type="protein sequence ID" value="KKM80283.1"/>
    <property type="molecule type" value="Genomic_DNA"/>
</dbReference>
<sequence length="68" mass="7782">MTTYLPVVLFRAKCFSRTPLHVIFGKHYEAVWESKEYKTVHGAMEFAKEQIEPAVGVWQLPGSKARGE</sequence>
<gene>
    <name evidence="1" type="ORF">LCGC14_1341340</name>
</gene>
<name>A0A0F9KED8_9ZZZZ</name>
<proteinExistence type="predicted"/>
<organism evidence="1">
    <name type="scientific">marine sediment metagenome</name>
    <dbReference type="NCBI Taxonomy" id="412755"/>
    <lineage>
        <taxon>unclassified sequences</taxon>
        <taxon>metagenomes</taxon>
        <taxon>ecological metagenomes</taxon>
    </lineage>
</organism>